<feature type="transmembrane region" description="Helical" evidence="7">
    <location>
        <begin position="76"/>
        <end position="98"/>
    </location>
</feature>
<name>M5PPY9_DESAF</name>
<feature type="transmembrane region" description="Helical" evidence="7">
    <location>
        <begin position="204"/>
        <end position="227"/>
    </location>
</feature>
<keyword evidence="3" id="KW-0813">Transport</keyword>
<dbReference type="EMBL" id="AOSV01000030">
    <property type="protein sequence ID" value="EMG36377.1"/>
    <property type="molecule type" value="Genomic_DNA"/>
</dbReference>
<comment type="caution">
    <text evidence="8">The sequence shown here is derived from an EMBL/GenBank/DDBJ whole genome shotgun (WGS) entry which is preliminary data.</text>
</comment>
<proteinExistence type="inferred from homology"/>
<keyword evidence="5 7" id="KW-1133">Transmembrane helix</keyword>
<feature type="transmembrane region" description="Helical" evidence="7">
    <location>
        <begin position="104"/>
        <end position="124"/>
    </location>
</feature>
<dbReference type="Proteomes" id="UP000011922">
    <property type="component" value="Unassembled WGS sequence"/>
</dbReference>
<dbReference type="PANTHER" id="PTHR42810:SF2">
    <property type="entry name" value="PURINE PERMEASE C1399.01C-RELATED"/>
    <property type="match status" value="1"/>
</dbReference>
<keyword evidence="4 7" id="KW-0812">Transmembrane</keyword>
<feature type="transmembrane region" description="Helical" evidence="7">
    <location>
        <begin position="247"/>
        <end position="268"/>
    </location>
</feature>
<evidence type="ECO:0000256" key="1">
    <source>
        <dbReference type="ARBA" id="ARBA00004141"/>
    </source>
</evidence>
<organism evidence="8 9">
    <name type="scientific">Desulfocurvibacter africanus PCS</name>
    <dbReference type="NCBI Taxonomy" id="1262666"/>
    <lineage>
        <taxon>Bacteria</taxon>
        <taxon>Pseudomonadati</taxon>
        <taxon>Thermodesulfobacteriota</taxon>
        <taxon>Desulfovibrionia</taxon>
        <taxon>Desulfovibrionales</taxon>
        <taxon>Desulfovibrionaceae</taxon>
        <taxon>Desulfocurvibacter</taxon>
    </lineage>
</organism>
<dbReference type="GO" id="GO:0005886">
    <property type="term" value="C:plasma membrane"/>
    <property type="evidence" value="ECO:0007669"/>
    <property type="project" value="TreeGrafter"/>
</dbReference>
<feature type="transmembrane region" description="Helical" evidence="7">
    <location>
        <begin position="383"/>
        <end position="403"/>
    </location>
</feature>
<feature type="transmembrane region" description="Helical" evidence="7">
    <location>
        <begin position="415"/>
        <end position="436"/>
    </location>
</feature>
<feature type="transmembrane region" description="Helical" evidence="7">
    <location>
        <begin position="354"/>
        <end position="376"/>
    </location>
</feature>
<dbReference type="RefSeq" id="WP_005988346.1">
    <property type="nucleotide sequence ID" value="NZ_AOSV01000030.1"/>
</dbReference>
<dbReference type="GO" id="GO:0042907">
    <property type="term" value="F:xanthine transmembrane transporter activity"/>
    <property type="evidence" value="ECO:0007669"/>
    <property type="project" value="TreeGrafter"/>
</dbReference>
<reference evidence="8 9" key="1">
    <citation type="journal article" date="2013" name="Genome Announc.">
        <title>Draft Genome Sequence for Desulfovibrio africanus Strain PCS.</title>
        <authorList>
            <person name="Brown S.D."/>
            <person name="Utturkar S.M."/>
            <person name="Arkin A.P."/>
            <person name="Deutschbauer A.M."/>
            <person name="Elias D.A."/>
            <person name="Hazen T.C."/>
            <person name="Chakraborty R."/>
        </authorList>
    </citation>
    <scope>NUCLEOTIDE SEQUENCE [LARGE SCALE GENOMIC DNA]</scope>
    <source>
        <strain evidence="8 9">PCS</strain>
    </source>
</reference>
<dbReference type="Pfam" id="PF00860">
    <property type="entry name" value="Xan_ur_permease"/>
    <property type="match status" value="1"/>
</dbReference>
<dbReference type="InterPro" id="IPR006043">
    <property type="entry name" value="NCS2"/>
</dbReference>
<evidence type="ECO:0000256" key="7">
    <source>
        <dbReference type="SAM" id="Phobius"/>
    </source>
</evidence>
<evidence type="ECO:0000256" key="6">
    <source>
        <dbReference type="ARBA" id="ARBA00023136"/>
    </source>
</evidence>
<comment type="subcellular location">
    <subcellularLocation>
        <location evidence="1">Membrane</location>
        <topology evidence="1">Multi-pass membrane protein</topology>
    </subcellularLocation>
</comment>
<gene>
    <name evidence="8" type="ORF">PCS_02880</name>
</gene>
<accession>M5PPY9</accession>
<keyword evidence="6 7" id="KW-0472">Membrane</keyword>
<protein>
    <submittedName>
        <fullName evidence="8">Xanthine/uracil permease</fullName>
    </submittedName>
</protein>
<feature type="transmembrane region" description="Helical" evidence="7">
    <location>
        <begin position="326"/>
        <end position="348"/>
    </location>
</feature>
<evidence type="ECO:0000256" key="3">
    <source>
        <dbReference type="ARBA" id="ARBA00022448"/>
    </source>
</evidence>
<evidence type="ECO:0000256" key="5">
    <source>
        <dbReference type="ARBA" id="ARBA00022989"/>
    </source>
</evidence>
<feature type="transmembrane region" description="Helical" evidence="7">
    <location>
        <begin position="12"/>
        <end position="31"/>
    </location>
</feature>
<dbReference type="PANTHER" id="PTHR42810">
    <property type="entry name" value="PURINE PERMEASE C1399.01C-RELATED"/>
    <property type="match status" value="1"/>
</dbReference>
<evidence type="ECO:0000313" key="8">
    <source>
        <dbReference type="EMBL" id="EMG36377.1"/>
    </source>
</evidence>
<dbReference type="OrthoDB" id="9805749at2"/>
<feature type="transmembrane region" description="Helical" evidence="7">
    <location>
        <begin position="131"/>
        <end position="151"/>
    </location>
</feature>
<feature type="transmembrane region" description="Helical" evidence="7">
    <location>
        <begin position="171"/>
        <end position="192"/>
    </location>
</feature>
<evidence type="ECO:0000256" key="2">
    <source>
        <dbReference type="ARBA" id="ARBA00008821"/>
    </source>
</evidence>
<sequence length="570" mass="61605">MQSSKIGHDVNEAPALGTCIALAITHVLVIFDGIIFIPNVLGKTLNIPADTLQFITFGTILVAAVFTFLQSRRRFGIGAGFILFVGSYSAFLVCSIDAVRMGGFATLATMSLLTVPIIFLYTYFIRFFRHIITPAVGGVVILLVAVSLVPIGLEIWTGTEVMTPDMSFSKLWVGCVTALVLTLCMLFGNTALKLWSPFISIACGYVAAAFAGLLHFEHTLSAAWFGLPPLAWPGIETNITSAHLPLLFAFSMAMLASMIENTGNIMLVQQISKRDFRRVSYDEVQGGLYCDGLSKVASGLLGTAVPSIYCDNLPLIEITGVASRRVGACGGAVLLVLAFMPKVGGFMLDMPGSVLGGFLIVIAALLFHAGIGLLTINKLSNQHGLILGLSLSVGIVAESGSYFGDIMPEVLAPVMGNSVAIGGFTAFMLSTIAYLMPKRSVQGTFKPDLSELPKMQDMLLHGQKKLFLSGTELDTLTLCCEEVFCHMMEGDPDDQERYLTFRISKVEAGYFTEVVCGHKMDDINNFVVPDSFFSAKPDELKQLGMILFSKFARDVKHLEISGYSFISFVI</sequence>
<evidence type="ECO:0000313" key="9">
    <source>
        <dbReference type="Proteomes" id="UP000011922"/>
    </source>
</evidence>
<feature type="transmembrane region" description="Helical" evidence="7">
    <location>
        <begin position="51"/>
        <end position="69"/>
    </location>
</feature>
<dbReference type="AlphaFoldDB" id="M5PPY9"/>
<evidence type="ECO:0000256" key="4">
    <source>
        <dbReference type="ARBA" id="ARBA00022692"/>
    </source>
</evidence>
<dbReference type="PATRIC" id="fig|1262666.3.peg.2915"/>
<comment type="similarity">
    <text evidence="2">Belongs to the nucleobase:cation symporter-2 (NCS2) (TC 2.A.40) family.</text>
</comment>